<keyword evidence="3" id="KW-1185">Reference proteome</keyword>
<dbReference type="EMBL" id="CAXLJM020000048">
    <property type="protein sequence ID" value="CAL8112587.1"/>
    <property type="molecule type" value="Genomic_DNA"/>
</dbReference>
<feature type="signal peptide" evidence="1">
    <location>
        <begin position="1"/>
        <end position="19"/>
    </location>
</feature>
<name>A0ABP1R010_9HEXA</name>
<dbReference type="Proteomes" id="UP001642540">
    <property type="component" value="Unassembled WGS sequence"/>
</dbReference>
<evidence type="ECO:0000313" key="3">
    <source>
        <dbReference type="Proteomes" id="UP001642540"/>
    </source>
</evidence>
<evidence type="ECO:0000313" key="2">
    <source>
        <dbReference type="EMBL" id="CAL8112587.1"/>
    </source>
</evidence>
<protein>
    <submittedName>
        <fullName evidence="2">Uncharacterized protein</fullName>
    </submittedName>
</protein>
<keyword evidence="1" id="KW-0732">Signal</keyword>
<organism evidence="2 3">
    <name type="scientific">Orchesella dallaii</name>
    <dbReference type="NCBI Taxonomy" id="48710"/>
    <lineage>
        <taxon>Eukaryota</taxon>
        <taxon>Metazoa</taxon>
        <taxon>Ecdysozoa</taxon>
        <taxon>Arthropoda</taxon>
        <taxon>Hexapoda</taxon>
        <taxon>Collembola</taxon>
        <taxon>Entomobryomorpha</taxon>
        <taxon>Entomobryoidea</taxon>
        <taxon>Orchesellidae</taxon>
        <taxon>Orchesellinae</taxon>
        <taxon>Orchesella</taxon>
    </lineage>
</organism>
<feature type="chain" id="PRO_5046295635" evidence="1">
    <location>
        <begin position="20"/>
        <end position="203"/>
    </location>
</feature>
<comment type="caution">
    <text evidence="2">The sequence shown here is derived from an EMBL/GenBank/DDBJ whole genome shotgun (WGS) entry which is preliminary data.</text>
</comment>
<evidence type="ECO:0000256" key="1">
    <source>
        <dbReference type="SAM" id="SignalP"/>
    </source>
</evidence>
<gene>
    <name evidence="2" type="ORF">ODALV1_LOCUS15714</name>
</gene>
<reference evidence="2 3" key="1">
    <citation type="submission" date="2024-08" db="EMBL/GenBank/DDBJ databases">
        <authorList>
            <person name="Cucini C."/>
            <person name="Frati F."/>
        </authorList>
    </citation>
    <scope>NUCLEOTIDE SEQUENCE [LARGE SCALE GENOMIC DNA]</scope>
</reference>
<accession>A0ABP1R010</accession>
<sequence length="203" mass="22859">MYSFKFIIVTFCLFENILGEHAKSLNVPLAVNMSTLLTRSKRQAIYTCRQETCRNGVCSPEFYKGTNPPSWCMNVHPHKQKIKCSWSHTCRSGKNCELTSSNCKQTFEDLRPGPRDPITTFNFSCDQRGCSVDTCKGSSCAERIYMSKTDFEQGFVNALPKCSDVEGRRGKRTPASVDALSGYCCDIQERWGGMFGTVRPIRG</sequence>
<proteinExistence type="predicted"/>